<name>A0A211ZN67_9PROT</name>
<evidence type="ECO:0000256" key="3">
    <source>
        <dbReference type="SAM" id="MobiDB-lite"/>
    </source>
</evidence>
<dbReference type="InterPro" id="IPR050832">
    <property type="entry name" value="Bact_Acetyltransf"/>
</dbReference>
<reference evidence="6" key="1">
    <citation type="submission" date="2017-05" db="EMBL/GenBank/DDBJ databases">
        <authorList>
            <person name="Macchi M."/>
            <person name="Festa S."/>
            <person name="Coppotelli B.M."/>
            <person name="Morelli I.S."/>
        </authorList>
    </citation>
    <scope>NUCLEOTIDE SEQUENCE [LARGE SCALE GENOMIC DNA]</scope>
    <source>
        <strain evidence="6">I</strain>
    </source>
</reference>
<dbReference type="Pfam" id="PF00583">
    <property type="entry name" value="Acetyltransf_1"/>
    <property type="match status" value="1"/>
</dbReference>
<dbReference type="STRING" id="1122125.GCA_000423185_02775"/>
<keyword evidence="2" id="KW-0012">Acyltransferase</keyword>
<protein>
    <recommendedName>
        <fullName evidence="4">N-acetyltransferase domain-containing protein</fullName>
    </recommendedName>
</protein>
<proteinExistence type="predicted"/>
<comment type="caution">
    <text evidence="5">The sequence shown here is derived from an EMBL/GenBank/DDBJ whole genome shotgun (WGS) entry which is preliminary data.</text>
</comment>
<keyword evidence="1" id="KW-0808">Transferase</keyword>
<dbReference type="PANTHER" id="PTHR43877">
    <property type="entry name" value="AMINOALKYLPHOSPHONATE N-ACETYLTRANSFERASE-RELATED-RELATED"/>
    <property type="match status" value="1"/>
</dbReference>
<gene>
    <name evidence="5" type="ORF">BWR60_13120</name>
</gene>
<dbReference type="OrthoDB" id="9797417at2"/>
<keyword evidence="6" id="KW-1185">Reference proteome</keyword>
<dbReference type="Proteomes" id="UP000196655">
    <property type="component" value="Unassembled WGS sequence"/>
</dbReference>
<dbReference type="PANTHER" id="PTHR43877:SF1">
    <property type="entry name" value="ACETYLTRANSFERASE"/>
    <property type="match status" value="1"/>
</dbReference>
<evidence type="ECO:0000313" key="6">
    <source>
        <dbReference type="Proteomes" id="UP000196655"/>
    </source>
</evidence>
<sequence length="174" mass="18983">MRPCPHGRAIFGQTRRGPLDDPSPSESGPAGLTLRPATDADAGTLAAIHRRARESAAIPNLHSRTSVRRFLLRTIRLSRVVIACRDGVPVGYAALHNGWLDQLYIHPDHHRLGIGTVLLAWARRDSPGLRLYCFAHNARARAFYGSHGGRILSEGDGSDNEEGLPDLLIGFPET</sequence>
<evidence type="ECO:0000256" key="1">
    <source>
        <dbReference type="ARBA" id="ARBA00022679"/>
    </source>
</evidence>
<dbReference type="AlphaFoldDB" id="A0A211ZN67"/>
<evidence type="ECO:0000313" key="5">
    <source>
        <dbReference type="EMBL" id="OWJ66723.1"/>
    </source>
</evidence>
<feature type="region of interest" description="Disordered" evidence="3">
    <location>
        <begin position="1"/>
        <end position="36"/>
    </location>
</feature>
<feature type="domain" description="N-acetyltransferase" evidence="4">
    <location>
        <begin position="32"/>
        <end position="174"/>
    </location>
</feature>
<evidence type="ECO:0000256" key="2">
    <source>
        <dbReference type="ARBA" id="ARBA00023315"/>
    </source>
</evidence>
<dbReference type="InterPro" id="IPR000182">
    <property type="entry name" value="GNAT_dom"/>
</dbReference>
<dbReference type="EMBL" id="NHON01000020">
    <property type="protein sequence ID" value="OWJ66723.1"/>
    <property type="molecule type" value="Genomic_DNA"/>
</dbReference>
<organism evidence="5 6">
    <name type="scientific">Inquilinus limosus</name>
    <dbReference type="NCBI Taxonomy" id="171674"/>
    <lineage>
        <taxon>Bacteria</taxon>
        <taxon>Pseudomonadati</taxon>
        <taxon>Pseudomonadota</taxon>
        <taxon>Alphaproteobacteria</taxon>
        <taxon>Rhodospirillales</taxon>
        <taxon>Rhodospirillaceae</taxon>
        <taxon>Inquilinus</taxon>
    </lineage>
</organism>
<evidence type="ECO:0000259" key="4">
    <source>
        <dbReference type="PROSITE" id="PS51186"/>
    </source>
</evidence>
<dbReference type="PROSITE" id="PS51186">
    <property type="entry name" value="GNAT"/>
    <property type="match status" value="1"/>
</dbReference>
<dbReference type="SUPFAM" id="SSF55729">
    <property type="entry name" value="Acyl-CoA N-acyltransferases (Nat)"/>
    <property type="match status" value="1"/>
</dbReference>
<dbReference type="Gene3D" id="3.40.630.30">
    <property type="match status" value="1"/>
</dbReference>
<dbReference type="GO" id="GO:0016747">
    <property type="term" value="F:acyltransferase activity, transferring groups other than amino-acyl groups"/>
    <property type="evidence" value="ECO:0007669"/>
    <property type="project" value="InterPro"/>
</dbReference>
<accession>A0A211ZN67</accession>
<dbReference type="InterPro" id="IPR016181">
    <property type="entry name" value="Acyl_CoA_acyltransferase"/>
</dbReference>
<dbReference type="CDD" id="cd04301">
    <property type="entry name" value="NAT_SF"/>
    <property type="match status" value="1"/>
</dbReference>